<evidence type="ECO:0000256" key="6">
    <source>
        <dbReference type="ARBA" id="ARBA00022840"/>
    </source>
</evidence>
<comment type="similarity">
    <text evidence="9">Belongs to the ABC transporter superfamily. Lipid exporter (TC 3.A.1.106) family.</text>
</comment>
<dbReference type="PANTHER" id="PTHR43394:SF1">
    <property type="entry name" value="ATP-BINDING CASSETTE SUB-FAMILY B MEMBER 10, MITOCHONDRIAL"/>
    <property type="match status" value="1"/>
</dbReference>
<evidence type="ECO:0000259" key="11">
    <source>
        <dbReference type="PROSITE" id="PS50893"/>
    </source>
</evidence>
<evidence type="ECO:0000256" key="8">
    <source>
        <dbReference type="ARBA" id="ARBA00023136"/>
    </source>
</evidence>
<keyword evidence="7 10" id="KW-1133">Transmembrane helix</keyword>
<keyword evidence="8 10" id="KW-0472">Membrane</keyword>
<feature type="transmembrane region" description="Helical" evidence="10">
    <location>
        <begin position="78"/>
        <end position="98"/>
    </location>
</feature>
<name>A0A3G8ZIQ1_9ACTN</name>
<dbReference type="PROSITE" id="PS50893">
    <property type="entry name" value="ABC_TRANSPORTER_2"/>
    <property type="match status" value="1"/>
</dbReference>
<dbReference type="PROSITE" id="PS50929">
    <property type="entry name" value="ABC_TM1F"/>
    <property type="match status" value="1"/>
</dbReference>
<keyword evidence="14" id="KW-1185">Reference proteome</keyword>
<dbReference type="InterPro" id="IPR017871">
    <property type="entry name" value="ABC_transporter-like_CS"/>
</dbReference>
<dbReference type="RefSeq" id="WP_124797957.1">
    <property type="nucleotide sequence ID" value="NZ_CP034170.1"/>
</dbReference>
<dbReference type="GO" id="GO:0005524">
    <property type="term" value="F:ATP binding"/>
    <property type="evidence" value="ECO:0007669"/>
    <property type="project" value="UniProtKB-KW"/>
</dbReference>
<dbReference type="InterPro" id="IPR011527">
    <property type="entry name" value="ABC1_TM_dom"/>
</dbReference>
<evidence type="ECO:0000313" key="13">
    <source>
        <dbReference type="EMBL" id="AZI57272.1"/>
    </source>
</evidence>
<feature type="domain" description="ABC transmembrane type-1" evidence="12">
    <location>
        <begin position="42"/>
        <end position="324"/>
    </location>
</feature>
<dbReference type="Gene3D" id="3.40.50.300">
    <property type="entry name" value="P-loop containing nucleotide triphosphate hydrolases"/>
    <property type="match status" value="1"/>
</dbReference>
<dbReference type="Pfam" id="PF00664">
    <property type="entry name" value="ABC_membrane"/>
    <property type="match status" value="1"/>
</dbReference>
<evidence type="ECO:0000256" key="3">
    <source>
        <dbReference type="ARBA" id="ARBA00022475"/>
    </source>
</evidence>
<evidence type="ECO:0000259" key="12">
    <source>
        <dbReference type="PROSITE" id="PS50929"/>
    </source>
</evidence>
<keyword evidence="5" id="KW-0547">Nucleotide-binding</keyword>
<reference evidence="13 14" key="2">
    <citation type="submission" date="2018-12" db="EMBL/GenBank/DDBJ databases">
        <title>Nakamurella antarcticus sp. nov., isolated from Antarctica South Shetland Islands soil.</title>
        <authorList>
            <person name="Peng F."/>
        </authorList>
    </citation>
    <scope>NUCLEOTIDE SEQUENCE [LARGE SCALE GENOMIC DNA]</scope>
    <source>
        <strain evidence="13 14">S14-144</strain>
    </source>
</reference>
<dbReference type="FunFam" id="3.40.50.300:FF:000299">
    <property type="entry name" value="ABC transporter ATP-binding protein/permease"/>
    <property type="match status" value="1"/>
</dbReference>
<dbReference type="PANTHER" id="PTHR43394">
    <property type="entry name" value="ATP-DEPENDENT PERMEASE MDL1, MITOCHONDRIAL"/>
    <property type="match status" value="1"/>
</dbReference>
<dbReference type="SUPFAM" id="SSF90123">
    <property type="entry name" value="ABC transporter transmembrane region"/>
    <property type="match status" value="1"/>
</dbReference>
<evidence type="ECO:0000256" key="7">
    <source>
        <dbReference type="ARBA" id="ARBA00022989"/>
    </source>
</evidence>
<dbReference type="InterPro" id="IPR027417">
    <property type="entry name" value="P-loop_NTPase"/>
</dbReference>
<dbReference type="GO" id="GO:0016887">
    <property type="term" value="F:ATP hydrolysis activity"/>
    <property type="evidence" value="ECO:0007669"/>
    <property type="project" value="InterPro"/>
</dbReference>
<keyword evidence="6 13" id="KW-0067">ATP-binding</keyword>
<evidence type="ECO:0000256" key="10">
    <source>
        <dbReference type="SAM" id="Phobius"/>
    </source>
</evidence>
<gene>
    <name evidence="13" type="ORF">EH165_02950</name>
</gene>
<evidence type="ECO:0000256" key="9">
    <source>
        <dbReference type="ARBA" id="ARBA00061644"/>
    </source>
</evidence>
<organism evidence="13 14">
    <name type="scientific">Nakamurella antarctica</name>
    <dbReference type="NCBI Taxonomy" id="1902245"/>
    <lineage>
        <taxon>Bacteria</taxon>
        <taxon>Bacillati</taxon>
        <taxon>Actinomycetota</taxon>
        <taxon>Actinomycetes</taxon>
        <taxon>Nakamurellales</taxon>
        <taxon>Nakamurellaceae</taxon>
        <taxon>Nakamurella</taxon>
    </lineage>
</organism>
<proteinExistence type="inferred from homology"/>
<dbReference type="InterPro" id="IPR003439">
    <property type="entry name" value="ABC_transporter-like_ATP-bd"/>
</dbReference>
<dbReference type="OrthoDB" id="9806127at2"/>
<feature type="transmembrane region" description="Helical" evidence="10">
    <location>
        <begin position="151"/>
        <end position="175"/>
    </location>
</feature>
<evidence type="ECO:0000256" key="5">
    <source>
        <dbReference type="ARBA" id="ARBA00022741"/>
    </source>
</evidence>
<evidence type="ECO:0000256" key="4">
    <source>
        <dbReference type="ARBA" id="ARBA00022692"/>
    </source>
</evidence>
<keyword evidence="2" id="KW-0813">Transport</keyword>
<dbReference type="InterPro" id="IPR036640">
    <property type="entry name" value="ABC1_TM_sf"/>
</dbReference>
<feature type="transmembrane region" description="Helical" evidence="10">
    <location>
        <begin position="181"/>
        <end position="199"/>
    </location>
</feature>
<keyword evidence="4 10" id="KW-0812">Transmembrane</keyword>
<dbReference type="Gene3D" id="1.20.1560.10">
    <property type="entry name" value="ABC transporter type 1, transmembrane domain"/>
    <property type="match status" value="1"/>
</dbReference>
<evidence type="ECO:0000313" key="14">
    <source>
        <dbReference type="Proteomes" id="UP000268084"/>
    </source>
</evidence>
<dbReference type="Pfam" id="PF00005">
    <property type="entry name" value="ABC_tran"/>
    <property type="match status" value="1"/>
</dbReference>
<sequence length="626" mass="67478">MSDVSHTPATEPLNAPVAARSSTLANLRRLLPYVRPALPSLIASAITALIATLCGLFIPLVIGKIIDGPIAAKDFSALWGPGLLMVALGVLEAALFGIRRVLSSRPTMRVEAKMRQDIYCRLQSLPMSFHDKWSSGQLLSRAVSDLSRIRWFLAFGFIFLFVNLVTLVVGVLILLSLAWQLGLIFVGAALPLVVLCIFFENNYRLLARRSQDQVGDLATIVEESVLGIRILKSFGRSAHLGRVFLTQAAQLRSTELAKVRVIAVWWSVITLLPEIAIALALFFGVQLIADGTMSAGTLTAFFAVAVMLRWPVDSIGWLLAMLNDAAATSQRYFEVMDAEITVQSPGTPVPLPPKHSGAPSGEVRFEDVRFRFADAKPESPDLLRGVTLHLHAGQTVAVVGATGSGKTVLTSLVNRLYDVTGGRITLDGVDVRELSLPDLRSAVSVAFEEPTLFSASVRENVTLGRPDSTEDDVLQALSVAQADFVHDLPWGLDTRIGEQGMSLSGGQRQRLALARAVVGDPRVLVLDDPLSALDIHTEAAVEAALRNVLARTTCLMVAHRASTVMMADQVALLVDGAITAIGPHSHLLATVPAYRKLLTTTMPDEVDEWSLATAASGSIELAEEQR</sequence>
<protein>
    <submittedName>
        <fullName evidence="13">ABC transporter ATP-binding protein</fullName>
    </submittedName>
</protein>
<dbReference type="AlphaFoldDB" id="A0A3G8ZIQ1"/>
<dbReference type="KEGG" id="nak:EH165_02950"/>
<keyword evidence="3" id="KW-1003">Cell membrane</keyword>
<evidence type="ECO:0000256" key="1">
    <source>
        <dbReference type="ARBA" id="ARBA00004651"/>
    </source>
</evidence>
<feature type="transmembrane region" description="Helical" evidence="10">
    <location>
        <begin position="262"/>
        <end position="289"/>
    </location>
</feature>
<dbReference type="Proteomes" id="UP000268084">
    <property type="component" value="Chromosome"/>
</dbReference>
<feature type="domain" description="ABC transporter" evidence="11">
    <location>
        <begin position="363"/>
        <end position="600"/>
    </location>
</feature>
<dbReference type="InterPro" id="IPR003593">
    <property type="entry name" value="AAA+_ATPase"/>
</dbReference>
<dbReference type="PROSITE" id="PS00211">
    <property type="entry name" value="ABC_TRANSPORTER_1"/>
    <property type="match status" value="1"/>
</dbReference>
<evidence type="ECO:0000256" key="2">
    <source>
        <dbReference type="ARBA" id="ARBA00022448"/>
    </source>
</evidence>
<dbReference type="SMART" id="SM00382">
    <property type="entry name" value="AAA"/>
    <property type="match status" value="1"/>
</dbReference>
<dbReference type="GO" id="GO:0015421">
    <property type="term" value="F:ABC-type oligopeptide transporter activity"/>
    <property type="evidence" value="ECO:0007669"/>
    <property type="project" value="TreeGrafter"/>
</dbReference>
<dbReference type="GO" id="GO:0005886">
    <property type="term" value="C:plasma membrane"/>
    <property type="evidence" value="ECO:0007669"/>
    <property type="project" value="UniProtKB-SubCell"/>
</dbReference>
<dbReference type="SUPFAM" id="SSF52540">
    <property type="entry name" value="P-loop containing nucleoside triphosphate hydrolases"/>
    <property type="match status" value="1"/>
</dbReference>
<dbReference type="InterPro" id="IPR039421">
    <property type="entry name" value="Type_1_exporter"/>
</dbReference>
<dbReference type="CDD" id="cd18543">
    <property type="entry name" value="ABC_6TM_Rv0194_D1_like"/>
    <property type="match status" value="1"/>
</dbReference>
<reference evidence="13 14" key="1">
    <citation type="submission" date="2018-11" db="EMBL/GenBank/DDBJ databases">
        <authorList>
            <person name="Da X."/>
        </authorList>
    </citation>
    <scope>NUCLEOTIDE SEQUENCE [LARGE SCALE GENOMIC DNA]</scope>
    <source>
        <strain evidence="13 14">S14-144</strain>
    </source>
</reference>
<feature type="transmembrane region" description="Helical" evidence="10">
    <location>
        <begin position="37"/>
        <end position="58"/>
    </location>
</feature>
<dbReference type="EMBL" id="CP034170">
    <property type="protein sequence ID" value="AZI57272.1"/>
    <property type="molecule type" value="Genomic_DNA"/>
</dbReference>
<comment type="subcellular location">
    <subcellularLocation>
        <location evidence="1">Cell membrane</location>
        <topology evidence="1">Multi-pass membrane protein</topology>
    </subcellularLocation>
</comment>
<accession>A0A3G8ZIQ1</accession>